<reference evidence="9" key="1">
    <citation type="submission" date="2017-02" db="UniProtKB">
        <authorList>
            <consortium name="WormBaseParasite"/>
        </authorList>
    </citation>
    <scope>IDENTIFICATION</scope>
</reference>
<evidence type="ECO:0000313" key="7">
    <source>
        <dbReference type="EMBL" id="VDK29672.1"/>
    </source>
</evidence>
<dbReference type="InterPro" id="IPR036410">
    <property type="entry name" value="HSP_DnaJ_Cys-rich_dom_sf"/>
</dbReference>
<dbReference type="Pfam" id="PF00684">
    <property type="entry name" value="DnaJ_CXXCXGXG"/>
    <property type="match status" value="1"/>
</dbReference>
<dbReference type="Pfam" id="PF01556">
    <property type="entry name" value="DnaJ_C"/>
    <property type="match status" value="1"/>
</dbReference>
<dbReference type="GO" id="GO:0030544">
    <property type="term" value="F:Hsp70 protein binding"/>
    <property type="evidence" value="ECO:0007669"/>
    <property type="project" value="InterPro"/>
</dbReference>
<organism evidence="9">
    <name type="scientific">Anisakis simplex</name>
    <name type="common">Herring worm</name>
    <dbReference type="NCBI Taxonomy" id="6269"/>
    <lineage>
        <taxon>Eukaryota</taxon>
        <taxon>Metazoa</taxon>
        <taxon>Ecdysozoa</taxon>
        <taxon>Nematoda</taxon>
        <taxon>Chromadorea</taxon>
        <taxon>Rhabditida</taxon>
        <taxon>Spirurina</taxon>
        <taxon>Ascaridomorpha</taxon>
        <taxon>Ascaridoidea</taxon>
        <taxon>Anisakidae</taxon>
        <taxon>Anisakis</taxon>
        <taxon>Anisakis simplex complex</taxon>
    </lineage>
</organism>
<dbReference type="GO" id="GO:0008270">
    <property type="term" value="F:zinc ion binding"/>
    <property type="evidence" value="ECO:0007669"/>
    <property type="project" value="UniProtKB-KW"/>
</dbReference>
<dbReference type="InterPro" id="IPR044713">
    <property type="entry name" value="DNJA1/2-like"/>
</dbReference>
<name>A0A0M3JJR0_ANISI</name>
<keyword evidence="3 5" id="KW-0863">Zinc-finger</keyword>
<dbReference type="SUPFAM" id="SSF57938">
    <property type="entry name" value="DnaJ/Hsp40 cysteine-rich domain"/>
    <property type="match status" value="1"/>
</dbReference>
<evidence type="ECO:0000259" key="6">
    <source>
        <dbReference type="PROSITE" id="PS51188"/>
    </source>
</evidence>
<dbReference type="GO" id="GO:0006457">
    <property type="term" value="P:protein folding"/>
    <property type="evidence" value="ECO:0007669"/>
    <property type="project" value="InterPro"/>
</dbReference>
<accession>A0A0M3JJR0</accession>
<dbReference type="AlphaFoldDB" id="A0A0M3JJR0"/>
<dbReference type="Gene3D" id="2.10.230.10">
    <property type="entry name" value="Heat shock protein DnaJ, cysteine-rich domain"/>
    <property type="match status" value="1"/>
</dbReference>
<dbReference type="Gene3D" id="2.60.260.20">
    <property type="entry name" value="Urease metallochaperone UreE, N-terminal domain"/>
    <property type="match status" value="1"/>
</dbReference>
<dbReference type="WBParaSite" id="ASIM_0000788101-mRNA-1">
    <property type="protein sequence ID" value="ASIM_0000788101-mRNA-1"/>
    <property type="gene ID" value="ASIM_0000788101"/>
</dbReference>
<dbReference type="InterPro" id="IPR001305">
    <property type="entry name" value="HSP_DnaJ_Cys-rich_dom"/>
</dbReference>
<keyword evidence="1 5" id="KW-0479">Metal-binding</keyword>
<keyword evidence="8" id="KW-1185">Reference proteome</keyword>
<keyword evidence="2" id="KW-0677">Repeat</keyword>
<evidence type="ECO:0000313" key="8">
    <source>
        <dbReference type="Proteomes" id="UP000267096"/>
    </source>
</evidence>
<sequence length="125" mass="13495">MISQLPVTLEHLYNGATKKLKVTRHIICPGCDGVGGVKGSVTECSTCKGRGVQVHVVQIVPGLVQQTQSTCSVCRGEGSVIPDKDKCKKCNGQKKIRNEEILKVEIDKGMRDGQKIVFSGQGDQE</sequence>
<evidence type="ECO:0000256" key="4">
    <source>
        <dbReference type="ARBA" id="ARBA00022833"/>
    </source>
</evidence>
<feature type="zinc finger region" description="CR-type" evidence="5">
    <location>
        <begin position="15"/>
        <end position="99"/>
    </location>
</feature>
<dbReference type="PANTHER" id="PTHR43888">
    <property type="entry name" value="DNAJ-LIKE-2, ISOFORM A-RELATED"/>
    <property type="match status" value="1"/>
</dbReference>
<proteinExistence type="predicted"/>
<keyword evidence="4 5" id="KW-0862">Zinc</keyword>
<evidence type="ECO:0000256" key="5">
    <source>
        <dbReference type="PROSITE-ProRule" id="PRU00546"/>
    </source>
</evidence>
<dbReference type="OrthoDB" id="550424at2759"/>
<evidence type="ECO:0000313" key="9">
    <source>
        <dbReference type="WBParaSite" id="ASIM_0000788101-mRNA-1"/>
    </source>
</evidence>
<evidence type="ECO:0000256" key="2">
    <source>
        <dbReference type="ARBA" id="ARBA00022737"/>
    </source>
</evidence>
<gene>
    <name evidence="7" type="ORF">ASIM_LOCUS7643</name>
</gene>
<evidence type="ECO:0000256" key="3">
    <source>
        <dbReference type="ARBA" id="ARBA00022771"/>
    </source>
</evidence>
<dbReference type="GO" id="GO:0051082">
    <property type="term" value="F:unfolded protein binding"/>
    <property type="evidence" value="ECO:0007669"/>
    <property type="project" value="InterPro"/>
</dbReference>
<dbReference type="CDD" id="cd10719">
    <property type="entry name" value="DnaJ_zf"/>
    <property type="match status" value="1"/>
</dbReference>
<protein>
    <submittedName>
        <fullName evidence="9">CR-type domain-containing protein</fullName>
    </submittedName>
</protein>
<dbReference type="InterPro" id="IPR002939">
    <property type="entry name" value="DnaJ_C"/>
</dbReference>
<dbReference type="FunFam" id="2.10.230.10:FF:000001">
    <property type="entry name" value="DnaJ subfamily A member 2"/>
    <property type="match status" value="1"/>
</dbReference>
<reference evidence="7 8" key="2">
    <citation type="submission" date="2018-11" db="EMBL/GenBank/DDBJ databases">
        <authorList>
            <consortium name="Pathogen Informatics"/>
        </authorList>
    </citation>
    <scope>NUCLEOTIDE SEQUENCE [LARGE SCALE GENOMIC DNA]</scope>
</reference>
<evidence type="ECO:0000256" key="1">
    <source>
        <dbReference type="ARBA" id="ARBA00022723"/>
    </source>
</evidence>
<dbReference type="EMBL" id="UYRR01018952">
    <property type="protein sequence ID" value="VDK29672.1"/>
    <property type="molecule type" value="Genomic_DNA"/>
</dbReference>
<dbReference type="Proteomes" id="UP000267096">
    <property type="component" value="Unassembled WGS sequence"/>
</dbReference>
<dbReference type="InterPro" id="IPR008971">
    <property type="entry name" value="HSP40/DnaJ_pept-bd"/>
</dbReference>
<dbReference type="PROSITE" id="PS51188">
    <property type="entry name" value="ZF_CR"/>
    <property type="match status" value="1"/>
</dbReference>
<feature type="domain" description="CR-type" evidence="6">
    <location>
        <begin position="15"/>
        <end position="99"/>
    </location>
</feature>
<dbReference type="SUPFAM" id="SSF49493">
    <property type="entry name" value="HSP40/DnaJ peptide-binding domain"/>
    <property type="match status" value="1"/>
</dbReference>